<dbReference type="PROSITE" id="PS51178">
    <property type="entry name" value="PASTA"/>
    <property type="match status" value="3"/>
</dbReference>
<dbReference type="NCBIfam" id="NF033483">
    <property type="entry name" value="PknB_PASTA_kin"/>
    <property type="match status" value="1"/>
</dbReference>
<evidence type="ECO:0000256" key="7">
    <source>
        <dbReference type="ARBA" id="ARBA00022840"/>
    </source>
</evidence>
<keyword evidence="12" id="KW-0812">Transmembrane</keyword>
<dbReference type="STRING" id="261654.GA0070611_4610"/>
<keyword evidence="16" id="KW-1185">Reference proteome</keyword>
<evidence type="ECO:0000259" key="13">
    <source>
        <dbReference type="PROSITE" id="PS50011"/>
    </source>
</evidence>
<evidence type="ECO:0000256" key="4">
    <source>
        <dbReference type="ARBA" id="ARBA00022737"/>
    </source>
</evidence>
<dbReference type="Gene3D" id="1.10.510.10">
    <property type="entry name" value="Transferase(Phosphotransferase) domain 1"/>
    <property type="match status" value="1"/>
</dbReference>
<dbReference type="InterPro" id="IPR008271">
    <property type="entry name" value="Ser/Thr_kinase_AS"/>
</dbReference>
<keyword evidence="2 15" id="KW-0723">Serine/threonine-protein kinase</keyword>
<dbReference type="PANTHER" id="PTHR43289">
    <property type="entry name" value="MITOGEN-ACTIVATED PROTEIN KINASE KINASE KINASE 20-RELATED"/>
    <property type="match status" value="1"/>
</dbReference>
<dbReference type="SMART" id="SM00220">
    <property type="entry name" value="S_TKc"/>
    <property type="match status" value="1"/>
</dbReference>
<keyword evidence="6 15" id="KW-0418">Kinase</keyword>
<dbReference type="RefSeq" id="WP_091667738.1">
    <property type="nucleotide sequence ID" value="NZ_LT594323.1"/>
</dbReference>
<evidence type="ECO:0000256" key="10">
    <source>
        <dbReference type="PROSITE-ProRule" id="PRU10141"/>
    </source>
</evidence>
<dbReference type="SUPFAM" id="SSF54184">
    <property type="entry name" value="Penicillin-binding protein 2x (pbp-2x), c-terminal domain"/>
    <property type="match status" value="1"/>
</dbReference>
<dbReference type="Pfam" id="PF00069">
    <property type="entry name" value="Pkinase"/>
    <property type="match status" value="1"/>
</dbReference>
<evidence type="ECO:0000256" key="2">
    <source>
        <dbReference type="ARBA" id="ARBA00022527"/>
    </source>
</evidence>
<protein>
    <recommendedName>
        <fullName evidence="1">non-specific serine/threonine protein kinase</fullName>
        <ecNumber evidence="1">2.7.11.1</ecNumber>
    </recommendedName>
</protein>
<dbReference type="InterPro" id="IPR005543">
    <property type="entry name" value="PASTA_dom"/>
</dbReference>
<keyword evidence="7 10" id="KW-0067">ATP-binding</keyword>
<evidence type="ECO:0000256" key="3">
    <source>
        <dbReference type="ARBA" id="ARBA00022679"/>
    </source>
</evidence>
<dbReference type="PROSITE" id="PS00108">
    <property type="entry name" value="PROTEIN_KINASE_ST"/>
    <property type="match status" value="1"/>
</dbReference>
<dbReference type="Gene3D" id="3.30.200.20">
    <property type="entry name" value="Phosphorylase Kinase, domain 1"/>
    <property type="match status" value="1"/>
</dbReference>
<dbReference type="AlphaFoldDB" id="A0A1A9A1D5"/>
<feature type="compositionally biased region" description="Low complexity" evidence="11">
    <location>
        <begin position="561"/>
        <end position="580"/>
    </location>
</feature>
<evidence type="ECO:0000256" key="9">
    <source>
        <dbReference type="ARBA" id="ARBA00048679"/>
    </source>
</evidence>
<gene>
    <name evidence="15" type="ORF">GA0070611_4610</name>
</gene>
<evidence type="ECO:0000313" key="15">
    <source>
        <dbReference type="EMBL" id="SBT49957.1"/>
    </source>
</evidence>
<dbReference type="PROSITE" id="PS50011">
    <property type="entry name" value="PROTEIN_KINASE_DOM"/>
    <property type="match status" value="1"/>
</dbReference>
<comment type="catalytic activity">
    <reaction evidence="9">
        <text>L-seryl-[protein] + ATP = O-phospho-L-seryl-[protein] + ADP + H(+)</text>
        <dbReference type="Rhea" id="RHEA:17989"/>
        <dbReference type="Rhea" id="RHEA-COMP:9863"/>
        <dbReference type="Rhea" id="RHEA-COMP:11604"/>
        <dbReference type="ChEBI" id="CHEBI:15378"/>
        <dbReference type="ChEBI" id="CHEBI:29999"/>
        <dbReference type="ChEBI" id="CHEBI:30616"/>
        <dbReference type="ChEBI" id="CHEBI:83421"/>
        <dbReference type="ChEBI" id="CHEBI:456216"/>
        <dbReference type="EC" id="2.7.11.1"/>
    </reaction>
</comment>
<dbReference type="GO" id="GO:0005524">
    <property type="term" value="F:ATP binding"/>
    <property type="evidence" value="ECO:0007669"/>
    <property type="project" value="UniProtKB-UniRule"/>
</dbReference>
<dbReference type="FunFam" id="1.10.510.10:FF:000021">
    <property type="entry name" value="Serine/threonine protein kinase"/>
    <property type="match status" value="1"/>
</dbReference>
<name>A0A1A9A1D5_9ACTN</name>
<evidence type="ECO:0000256" key="6">
    <source>
        <dbReference type="ARBA" id="ARBA00022777"/>
    </source>
</evidence>
<evidence type="ECO:0000256" key="5">
    <source>
        <dbReference type="ARBA" id="ARBA00022741"/>
    </source>
</evidence>
<dbReference type="FunFam" id="3.30.200.20:FF:000035">
    <property type="entry name" value="Serine/threonine protein kinase Stk1"/>
    <property type="match status" value="1"/>
</dbReference>
<sequence>MTAQARLLGGRYQVGELLGYGGMAEVHRGRDLRLGRDVAIKMLRADLARDATFQMRFRREAQNAASLNHPAIVAVYDTGEETAATGETLPFIVMEFVNGRTLKEVLGAEGRLQPRRALEICADMCAALEFSHRHGIIHRDIKPGNVMLTQTGQVKVMDFGIARALASGATTMTQTSAVIGTAQYLSPEQARGEAVDARSDVYAAGCVLFELLCGHPPFVGDSPVSVAYQHVREQPPTPSTINPDVNPAVDAIVLKALSKNPLNRYQSAGEMRADLLRAAAGRPVMATPVMPVDETAAMAPAAAGGYQTQVMGPQTRQQAPARVGDPRKRKSSSWVIATFAAVGVLAVIALAAALMLNQKGNDTVRVPAVQGKSQAVAFQEIQNAGLTPIIGDPVQNATCDKGLVVSQDPQPSATLEKGRTVTVSICGGPKMVTVPRLTGSSFDAAKDRLDELKLTAVRKDVDSSSPADQVLKVNPDEGQSVAEGSKVTLEVSKGNVNEVPPVLGYTEEQAKKRLTDAGYDVRVKAGDEVTPDKAGKVSDQNPKAGEKLAKNKTVTIFVDFAAPEPTGSPSSPAPTVTPTTPGGGNGGGLPLPTAPPVRLNEQ</sequence>
<keyword evidence="12" id="KW-0472">Membrane</keyword>
<dbReference type="PANTHER" id="PTHR43289:SF6">
    <property type="entry name" value="SERINE_THREONINE-PROTEIN KINASE NEKL-3"/>
    <property type="match status" value="1"/>
</dbReference>
<evidence type="ECO:0000256" key="11">
    <source>
        <dbReference type="SAM" id="MobiDB-lite"/>
    </source>
</evidence>
<keyword evidence="3" id="KW-0808">Transferase</keyword>
<dbReference type="PATRIC" id="fig|261654.4.peg.4676"/>
<dbReference type="Gene3D" id="3.30.10.20">
    <property type="match status" value="3"/>
</dbReference>
<dbReference type="EC" id="2.7.11.1" evidence="1"/>
<dbReference type="SMART" id="SM00740">
    <property type="entry name" value="PASTA"/>
    <property type="match status" value="3"/>
</dbReference>
<dbReference type="EMBL" id="LT594323">
    <property type="protein sequence ID" value="SBT49957.1"/>
    <property type="molecule type" value="Genomic_DNA"/>
</dbReference>
<dbReference type="CDD" id="cd06577">
    <property type="entry name" value="PASTA_pknB"/>
    <property type="match status" value="3"/>
</dbReference>
<dbReference type="GO" id="GO:0045717">
    <property type="term" value="P:negative regulation of fatty acid biosynthetic process"/>
    <property type="evidence" value="ECO:0007669"/>
    <property type="project" value="UniProtKB-ARBA"/>
</dbReference>
<dbReference type="Proteomes" id="UP000199385">
    <property type="component" value="Chromosome I"/>
</dbReference>
<dbReference type="PROSITE" id="PS00107">
    <property type="entry name" value="PROTEIN_KINASE_ATP"/>
    <property type="match status" value="1"/>
</dbReference>
<evidence type="ECO:0000259" key="14">
    <source>
        <dbReference type="PROSITE" id="PS51178"/>
    </source>
</evidence>
<evidence type="ECO:0000313" key="16">
    <source>
        <dbReference type="Proteomes" id="UP000199385"/>
    </source>
</evidence>
<accession>A0A1A9A1D5</accession>
<comment type="catalytic activity">
    <reaction evidence="8">
        <text>L-threonyl-[protein] + ATP = O-phospho-L-threonyl-[protein] + ADP + H(+)</text>
        <dbReference type="Rhea" id="RHEA:46608"/>
        <dbReference type="Rhea" id="RHEA-COMP:11060"/>
        <dbReference type="Rhea" id="RHEA-COMP:11605"/>
        <dbReference type="ChEBI" id="CHEBI:15378"/>
        <dbReference type="ChEBI" id="CHEBI:30013"/>
        <dbReference type="ChEBI" id="CHEBI:30616"/>
        <dbReference type="ChEBI" id="CHEBI:61977"/>
        <dbReference type="ChEBI" id="CHEBI:456216"/>
        <dbReference type="EC" id="2.7.11.1"/>
    </reaction>
</comment>
<feature type="domain" description="PASTA" evidence="14">
    <location>
        <begin position="428"/>
        <end position="493"/>
    </location>
</feature>
<keyword evidence="5 10" id="KW-0547">Nucleotide-binding</keyword>
<feature type="region of interest" description="Disordered" evidence="11">
    <location>
        <begin position="561"/>
        <end position="602"/>
    </location>
</feature>
<evidence type="ECO:0000256" key="12">
    <source>
        <dbReference type="SAM" id="Phobius"/>
    </source>
</evidence>
<proteinExistence type="predicted"/>
<feature type="domain" description="PASTA" evidence="14">
    <location>
        <begin position="495"/>
        <end position="560"/>
    </location>
</feature>
<feature type="domain" description="Protein kinase" evidence="13">
    <location>
        <begin position="12"/>
        <end position="276"/>
    </location>
</feature>
<feature type="domain" description="PASTA" evidence="14">
    <location>
        <begin position="360"/>
        <end position="427"/>
    </location>
</feature>
<reference evidence="16" key="1">
    <citation type="submission" date="2016-06" db="EMBL/GenBank/DDBJ databases">
        <authorList>
            <person name="Varghese N."/>
            <person name="Submissions Spin"/>
        </authorList>
    </citation>
    <scope>NUCLEOTIDE SEQUENCE [LARGE SCALE GENOMIC DNA]</scope>
    <source>
        <strain evidence="16">DSM 44815</strain>
    </source>
</reference>
<keyword evidence="12" id="KW-1133">Transmembrane helix</keyword>
<dbReference type="InterPro" id="IPR011009">
    <property type="entry name" value="Kinase-like_dom_sf"/>
</dbReference>
<dbReference type="InterPro" id="IPR017441">
    <property type="entry name" value="Protein_kinase_ATP_BS"/>
</dbReference>
<feature type="binding site" evidence="10">
    <location>
        <position position="41"/>
    </location>
    <ligand>
        <name>ATP</name>
        <dbReference type="ChEBI" id="CHEBI:30616"/>
    </ligand>
</feature>
<keyword evidence="4" id="KW-0677">Repeat</keyword>
<dbReference type="GO" id="GO:0004674">
    <property type="term" value="F:protein serine/threonine kinase activity"/>
    <property type="evidence" value="ECO:0007669"/>
    <property type="project" value="UniProtKB-KW"/>
</dbReference>
<dbReference type="Pfam" id="PF03793">
    <property type="entry name" value="PASTA"/>
    <property type="match status" value="3"/>
</dbReference>
<evidence type="ECO:0000256" key="8">
    <source>
        <dbReference type="ARBA" id="ARBA00047899"/>
    </source>
</evidence>
<evidence type="ECO:0000256" key="1">
    <source>
        <dbReference type="ARBA" id="ARBA00012513"/>
    </source>
</evidence>
<dbReference type="InterPro" id="IPR000719">
    <property type="entry name" value="Prot_kinase_dom"/>
</dbReference>
<feature type="transmembrane region" description="Helical" evidence="12">
    <location>
        <begin position="334"/>
        <end position="356"/>
    </location>
</feature>
<dbReference type="OrthoDB" id="308915at2"/>
<dbReference type="SUPFAM" id="SSF56112">
    <property type="entry name" value="Protein kinase-like (PK-like)"/>
    <property type="match status" value="1"/>
</dbReference>
<dbReference type="CDD" id="cd14014">
    <property type="entry name" value="STKc_PknB_like"/>
    <property type="match status" value="1"/>
</dbReference>
<organism evidence="15 16">
    <name type="scientific">Micromonospora auratinigra</name>
    <dbReference type="NCBI Taxonomy" id="261654"/>
    <lineage>
        <taxon>Bacteria</taxon>
        <taxon>Bacillati</taxon>
        <taxon>Actinomycetota</taxon>
        <taxon>Actinomycetes</taxon>
        <taxon>Micromonosporales</taxon>
        <taxon>Micromonosporaceae</taxon>
        <taxon>Micromonospora</taxon>
    </lineage>
</organism>